<sequence length="69" mass="7570">MSPEPRSTTTMVRRVSDSSRFRLDRAGQNRSLDKPSVKAPTSPTAPSGRRADQYADFGKISAAIVRAMM</sequence>
<reference evidence="2 3" key="1">
    <citation type="submission" date="2020-08" db="EMBL/GenBank/DDBJ databases">
        <title>Genomic Encyclopedia of Type Strains, Phase IV (KMG-IV): sequencing the most valuable type-strain genomes for metagenomic binning, comparative biology and taxonomic classification.</title>
        <authorList>
            <person name="Goeker M."/>
        </authorList>
    </citation>
    <scope>NUCLEOTIDE SEQUENCE [LARGE SCALE GENOMIC DNA]</scope>
    <source>
        <strain evidence="2 3">DSM 15867</strain>
    </source>
</reference>
<accession>A0A7W7AJV2</accession>
<comment type="caution">
    <text evidence="2">The sequence shown here is derived from an EMBL/GenBank/DDBJ whole genome shotgun (WGS) entry which is preliminary data.</text>
</comment>
<name>A0A7W7AJV2_9SPHN</name>
<evidence type="ECO:0000313" key="2">
    <source>
        <dbReference type="EMBL" id="MBB4617579.1"/>
    </source>
</evidence>
<dbReference type="Proteomes" id="UP000574769">
    <property type="component" value="Unassembled WGS sequence"/>
</dbReference>
<feature type="compositionally biased region" description="Basic and acidic residues" evidence="1">
    <location>
        <begin position="14"/>
        <end position="36"/>
    </location>
</feature>
<evidence type="ECO:0000256" key="1">
    <source>
        <dbReference type="SAM" id="MobiDB-lite"/>
    </source>
</evidence>
<organism evidence="2 3">
    <name type="scientific">Sphingomonas abaci</name>
    <dbReference type="NCBI Taxonomy" id="237611"/>
    <lineage>
        <taxon>Bacteria</taxon>
        <taxon>Pseudomonadati</taxon>
        <taxon>Pseudomonadota</taxon>
        <taxon>Alphaproteobacteria</taxon>
        <taxon>Sphingomonadales</taxon>
        <taxon>Sphingomonadaceae</taxon>
        <taxon>Sphingomonas</taxon>
    </lineage>
</organism>
<keyword evidence="3" id="KW-1185">Reference proteome</keyword>
<feature type="region of interest" description="Disordered" evidence="1">
    <location>
        <begin position="1"/>
        <end position="52"/>
    </location>
</feature>
<dbReference type="AlphaFoldDB" id="A0A7W7AJV2"/>
<gene>
    <name evidence="2" type="ORF">GGQ96_001707</name>
</gene>
<dbReference type="EMBL" id="JACHNY010000003">
    <property type="protein sequence ID" value="MBB4617579.1"/>
    <property type="molecule type" value="Genomic_DNA"/>
</dbReference>
<protein>
    <submittedName>
        <fullName evidence="2">Uncharacterized protein</fullName>
    </submittedName>
</protein>
<proteinExistence type="predicted"/>
<evidence type="ECO:0000313" key="3">
    <source>
        <dbReference type="Proteomes" id="UP000574769"/>
    </source>
</evidence>
<feature type="compositionally biased region" description="Polar residues" evidence="1">
    <location>
        <begin position="1"/>
        <end position="11"/>
    </location>
</feature>